<dbReference type="InterPro" id="IPR007367">
    <property type="entry name" value="DUF433"/>
</dbReference>
<evidence type="ECO:0000313" key="2">
    <source>
        <dbReference type="Proteomes" id="UP001268256"/>
    </source>
</evidence>
<dbReference type="Proteomes" id="UP001268256">
    <property type="component" value="Unassembled WGS sequence"/>
</dbReference>
<accession>A0AAE4FR49</accession>
<dbReference type="AlphaFoldDB" id="A0AAE4FR49"/>
<dbReference type="EMBL" id="JAVMIP010000006">
    <property type="protein sequence ID" value="MDS3860749.1"/>
    <property type="molecule type" value="Genomic_DNA"/>
</dbReference>
<dbReference type="InterPro" id="IPR036388">
    <property type="entry name" value="WH-like_DNA-bd_sf"/>
</dbReference>
<dbReference type="RefSeq" id="WP_322878016.1">
    <property type="nucleotide sequence ID" value="NZ_JAVMIP010000006.1"/>
</dbReference>
<proteinExistence type="predicted"/>
<gene>
    <name evidence="1" type="ORF">RIF25_07970</name>
</gene>
<evidence type="ECO:0000313" key="1">
    <source>
        <dbReference type="EMBL" id="MDS3860749.1"/>
    </source>
</evidence>
<keyword evidence="2" id="KW-1185">Reference proteome</keyword>
<sequence length="72" mass="7882">MNSLPNLLTRITQTSSQCEGRPWICGMGSRVSDILEMLAENVSVGGILANLLDLEIEDIQARLVIPSKLIED</sequence>
<dbReference type="Pfam" id="PF04255">
    <property type="entry name" value="DUF433"/>
    <property type="match status" value="1"/>
</dbReference>
<reference evidence="2" key="1">
    <citation type="submission" date="2023-07" db="EMBL/GenBank/DDBJ databases">
        <authorList>
            <person name="Luz R."/>
            <person name="Cordeiro R."/>
            <person name="Fonseca A."/>
            <person name="Goncalves V."/>
        </authorList>
    </citation>
    <scope>NUCLEOTIDE SEQUENCE [LARGE SCALE GENOMIC DNA]</scope>
    <source>
        <strain evidence="2">BACA0444</strain>
    </source>
</reference>
<dbReference type="SUPFAM" id="SSF46689">
    <property type="entry name" value="Homeodomain-like"/>
    <property type="match status" value="1"/>
</dbReference>
<comment type="caution">
    <text evidence="1">The sequence shown here is derived from an EMBL/GenBank/DDBJ whole genome shotgun (WGS) entry which is preliminary data.</text>
</comment>
<dbReference type="Gene3D" id="1.10.10.10">
    <property type="entry name" value="Winged helix-like DNA-binding domain superfamily/Winged helix DNA-binding domain"/>
    <property type="match status" value="1"/>
</dbReference>
<organism evidence="1 2">
    <name type="scientific">Pseudocalidococcus azoricus BACA0444</name>
    <dbReference type="NCBI Taxonomy" id="2918990"/>
    <lineage>
        <taxon>Bacteria</taxon>
        <taxon>Bacillati</taxon>
        <taxon>Cyanobacteriota</taxon>
        <taxon>Cyanophyceae</taxon>
        <taxon>Acaryochloridales</taxon>
        <taxon>Thermosynechococcaceae</taxon>
        <taxon>Pseudocalidococcus</taxon>
        <taxon>Pseudocalidococcus azoricus</taxon>
    </lineage>
</organism>
<protein>
    <submittedName>
        <fullName evidence="1">DUF433 domain-containing protein</fullName>
    </submittedName>
</protein>
<dbReference type="InterPro" id="IPR009057">
    <property type="entry name" value="Homeodomain-like_sf"/>
</dbReference>
<name>A0AAE4FR49_9CYAN</name>